<dbReference type="EMBL" id="CP040818">
    <property type="protein sequence ID" value="QDL92092.1"/>
    <property type="molecule type" value="Genomic_DNA"/>
</dbReference>
<dbReference type="Proteomes" id="UP000305888">
    <property type="component" value="Chromosome"/>
</dbReference>
<keyword evidence="1" id="KW-0408">Iron</keyword>
<feature type="binding site" evidence="6">
    <location>
        <position position="271"/>
    </location>
    <ligand>
        <name>S-adenosyl-L-methionine</name>
        <dbReference type="ChEBI" id="CHEBI:59789"/>
    </ligand>
</feature>
<dbReference type="GO" id="GO:0051539">
    <property type="term" value="F:4 iron, 4 sulfur cluster binding"/>
    <property type="evidence" value="ECO:0007669"/>
    <property type="project" value="UniProtKB-KW"/>
</dbReference>
<feature type="binding site" evidence="6">
    <location>
        <position position="291"/>
    </location>
    <ligand>
        <name>S-adenosyl-L-methionine</name>
        <dbReference type="ChEBI" id="CHEBI:59789"/>
    </ligand>
</feature>
<sequence>MQELVIDSLGHLGDGVAAGPDGPVMVPFALPGERVRGEVVAGRMPDAAILSASPLRVAPPCPQFGVCGGCTVQHLEDGALAGWKAETVRRALAARGLEAEIAGVETSPPRSRRRAVLSARRTKTGVTLGFHARASDRLVAVEDCVVIDPALLLARPAVAALARLGGSRKGEVKAHVTVSEAGLDIDLRNVKPLDGPMRVAAAGLAAEHDLARLAWEGEVVAERRPPLIAMGPAVVVPPPGAFLQATREGQAALVAAVCSILDGVGTVADLFSGCGTFSLPLAGAAEVHAVEGEAGLLAALDAGWRRATGLRRLTTERRDLFRRPLGAPELARFGGVVIDPPRAGAKAQCEELAASRVPAIAAVSCNPASFARDARTLVDGGYRLGAVTVVDQFRWTGHVELVAAFTRG</sequence>
<keyword evidence="1" id="KW-0479">Metal-binding</keyword>
<keyword evidence="9" id="KW-1185">Reference proteome</keyword>
<organism evidence="8 9">
    <name type="scientific">Paroceanicella profunda</name>
    <dbReference type="NCBI Taxonomy" id="2579971"/>
    <lineage>
        <taxon>Bacteria</taxon>
        <taxon>Pseudomonadati</taxon>
        <taxon>Pseudomonadota</taxon>
        <taxon>Alphaproteobacteria</taxon>
        <taxon>Rhodobacterales</taxon>
        <taxon>Paracoccaceae</taxon>
        <taxon>Paroceanicella</taxon>
    </lineage>
</organism>
<reference evidence="8 9" key="1">
    <citation type="submission" date="2019-06" db="EMBL/GenBank/DDBJ databases">
        <title>Genome sequence of Rhodobacteraceae bacterium D4M1.</title>
        <authorList>
            <person name="Cao J."/>
        </authorList>
    </citation>
    <scope>NUCLEOTIDE SEQUENCE [LARGE SCALE GENOMIC DNA]</scope>
    <source>
        <strain evidence="8 9">D4M1</strain>
    </source>
</reference>
<evidence type="ECO:0000256" key="4">
    <source>
        <dbReference type="ARBA" id="ARBA00022691"/>
    </source>
</evidence>
<evidence type="ECO:0000256" key="3">
    <source>
        <dbReference type="ARBA" id="ARBA00022679"/>
    </source>
</evidence>
<evidence type="ECO:0000313" key="9">
    <source>
        <dbReference type="Proteomes" id="UP000305888"/>
    </source>
</evidence>
<dbReference type="Gene3D" id="2.40.50.1070">
    <property type="match status" value="1"/>
</dbReference>
<dbReference type="InterPro" id="IPR012340">
    <property type="entry name" value="NA-bd_OB-fold"/>
</dbReference>
<dbReference type="InterPro" id="IPR030390">
    <property type="entry name" value="MeTrfase_TrmA_AS"/>
</dbReference>
<keyword evidence="1" id="KW-0004">4Fe-4S</keyword>
<evidence type="ECO:0000256" key="1">
    <source>
        <dbReference type="ARBA" id="ARBA00022485"/>
    </source>
</evidence>
<protein>
    <submittedName>
        <fullName evidence="8">Class I SAM-dependent RNA methyltransferase</fullName>
    </submittedName>
</protein>
<evidence type="ECO:0000256" key="6">
    <source>
        <dbReference type="PROSITE-ProRule" id="PRU01024"/>
    </source>
</evidence>
<dbReference type="PROSITE" id="PS51687">
    <property type="entry name" value="SAM_MT_RNA_M5U"/>
    <property type="match status" value="1"/>
</dbReference>
<keyword evidence="5" id="KW-0411">Iron-sulfur</keyword>
<feature type="binding site" evidence="6">
    <location>
        <position position="244"/>
    </location>
    <ligand>
        <name>S-adenosyl-L-methionine</name>
        <dbReference type="ChEBI" id="CHEBI:59789"/>
    </ligand>
</feature>
<proteinExistence type="inferred from homology"/>
<name>A0A5B8FZK6_9RHOB</name>
<accession>A0A5B8FZK6</accession>
<keyword evidence="3 6" id="KW-0808">Transferase</keyword>
<keyword evidence="2 6" id="KW-0489">Methyltransferase</keyword>
<dbReference type="OrthoDB" id="9804590at2"/>
<dbReference type="Pfam" id="PF05958">
    <property type="entry name" value="tRNA_U5-meth_tr"/>
    <property type="match status" value="1"/>
</dbReference>
<feature type="binding site" evidence="6">
    <location>
        <position position="339"/>
    </location>
    <ligand>
        <name>S-adenosyl-L-methionine</name>
        <dbReference type="ChEBI" id="CHEBI:59789"/>
    </ligand>
</feature>
<dbReference type="SUPFAM" id="SSF50249">
    <property type="entry name" value="Nucleic acid-binding proteins"/>
    <property type="match status" value="1"/>
</dbReference>
<dbReference type="InterPro" id="IPR010280">
    <property type="entry name" value="U5_MeTrfase_fam"/>
</dbReference>
<gene>
    <name evidence="8" type="ORF">FDP22_10080</name>
</gene>
<dbReference type="KEGG" id="ppru:FDP22_10080"/>
<evidence type="ECO:0000256" key="2">
    <source>
        <dbReference type="ARBA" id="ARBA00022603"/>
    </source>
</evidence>
<dbReference type="Gene3D" id="3.40.50.150">
    <property type="entry name" value="Vaccinia Virus protein VP39"/>
    <property type="match status" value="1"/>
</dbReference>
<dbReference type="GO" id="GO:0070041">
    <property type="term" value="F:rRNA (uridine-C5-)-methyltransferase activity"/>
    <property type="evidence" value="ECO:0007669"/>
    <property type="project" value="TreeGrafter"/>
</dbReference>
<dbReference type="SUPFAM" id="SSF53335">
    <property type="entry name" value="S-adenosyl-L-methionine-dependent methyltransferases"/>
    <property type="match status" value="1"/>
</dbReference>
<evidence type="ECO:0000256" key="5">
    <source>
        <dbReference type="ARBA" id="ARBA00023014"/>
    </source>
</evidence>
<evidence type="ECO:0000313" key="8">
    <source>
        <dbReference type="EMBL" id="QDL92092.1"/>
    </source>
</evidence>
<dbReference type="Gene3D" id="2.40.50.140">
    <property type="entry name" value="Nucleic acid-binding proteins"/>
    <property type="match status" value="1"/>
</dbReference>
<feature type="active site" description="Nucleophile" evidence="6">
    <location>
        <position position="365"/>
    </location>
</feature>
<dbReference type="RefSeq" id="WP_138571860.1">
    <property type="nucleotide sequence ID" value="NZ_CP040818.1"/>
</dbReference>
<dbReference type="InterPro" id="IPR029063">
    <property type="entry name" value="SAM-dependent_MTases_sf"/>
</dbReference>
<dbReference type="AlphaFoldDB" id="A0A5B8FZK6"/>
<comment type="similarity">
    <text evidence="6">Belongs to the class I-like SAM-binding methyltransferase superfamily. RNA M5U methyltransferase family.</text>
</comment>
<keyword evidence="4 6" id="KW-0949">S-adenosyl-L-methionine</keyword>
<dbReference type="PANTHER" id="PTHR11061">
    <property type="entry name" value="RNA M5U METHYLTRANSFERASE"/>
    <property type="match status" value="1"/>
</dbReference>
<dbReference type="PANTHER" id="PTHR11061:SF49">
    <property type="entry name" value="23S RRNA (URACIL(1939)-C(5))-METHYLTRANSFERASE RLMD"/>
    <property type="match status" value="1"/>
</dbReference>
<dbReference type="GO" id="GO:0070475">
    <property type="term" value="P:rRNA base methylation"/>
    <property type="evidence" value="ECO:0007669"/>
    <property type="project" value="TreeGrafter"/>
</dbReference>
<dbReference type="PROSITE" id="PS01230">
    <property type="entry name" value="TRMA_1"/>
    <property type="match status" value="1"/>
</dbReference>
<feature type="active site" evidence="7">
    <location>
        <position position="365"/>
    </location>
</feature>
<evidence type="ECO:0000256" key="7">
    <source>
        <dbReference type="PROSITE-ProRule" id="PRU10015"/>
    </source>
</evidence>